<organism evidence="1 2">
    <name type="scientific">Ambrosiozyma monospora</name>
    <name type="common">Yeast</name>
    <name type="synonym">Endomycopsis monosporus</name>
    <dbReference type="NCBI Taxonomy" id="43982"/>
    <lineage>
        <taxon>Eukaryota</taxon>
        <taxon>Fungi</taxon>
        <taxon>Dikarya</taxon>
        <taxon>Ascomycota</taxon>
        <taxon>Saccharomycotina</taxon>
        <taxon>Pichiomycetes</taxon>
        <taxon>Pichiales</taxon>
        <taxon>Pichiaceae</taxon>
        <taxon>Ambrosiozyma</taxon>
    </lineage>
</organism>
<comment type="caution">
    <text evidence="1">The sequence shown here is derived from an EMBL/GenBank/DDBJ whole genome shotgun (WGS) entry which is preliminary data.</text>
</comment>
<dbReference type="EMBL" id="BSXS01018408">
    <property type="protein sequence ID" value="GMF12773.1"/>
    <property type="molecule type" value="Genomic_DNA"/>
</dbReference>
<evidence type="ECO:0000313" key="2">
    <source>
        <dbReference type="Proteomes" id="UP001165064"/>
    </source>
</evidence>
<dbReference type="Proteomes" id="UP001165064">
    <property type="component" value="Unassembled WGS sequence"/>
</dbReference>
<gene>
    <name evidence="1" type="ORF">Amon02_001341200</name>
</gene>
<name>A0ACB5UE69_AMBMO</name>
<protein>
    <submittedName>
        <fullName evidence="1">Unnamed protein product</fullName>
    </submittedName>
</protein>
<evidence type="ECO:0000313" key="1">
    <source>
        <dbReference type="EMBL" id="GMF12773.1"/>
    </source>
</evidence>
<reference evidence="1" key="1">
    <citation type="submission" date="2023-04" db="EMBL/GenBank/DDBJ databases">
        <title>Ambrosiozyma monospora NBRC 10751.</title>
        <authorList>
            <person name="Ichikawa N."/>
            <person name="Sato H."/>
            <person name="Tonouchi N."/>
        </authorList>
    </citation>
    <scope>NUCLEOTIDE SEQUENCE</scope>
    <source>
        <strain evidence="1">NBRC 10751</strain>
    </source>
</reference>
<sequence length="163" mass="18278">MNLDFFMFDEFRLSSYVTLLLLFTTAYLIWLQFYRIDYDLNMPFFENTKLDITTIDDIDTNTTNWDLEAGSNANNNTHNKSSRPNSSNSGRSSPSPSTPSTSSASATATQSSRKILYLPKNSKPYAIPLLWALSWPGSPTFSSTSVVHYSPPSTSTCSKHKVH</sequence>
<accession>A0ACB5UE69</accession>
<proteinExistence type="predicted"/>
<keyword evidence="2" id="KW-1185">Reference proteome</keyword>